<organism evidence="1 2">
    <name type="scientific">Bombardia bombarda</name>
    <dbReference type="NCBI Taxonomy" id="252184"/>
    <lineage>
        <taxon>Eukaryota</taxon>
        <taxon>Fungi</taxon>
        <taxon>Dikarya</taxon>
        <taxon>Ascomycota</taxon>
        <taxon>Pezizomycotina</taxon>
        <taxon>Sordariomycetes</taxon>
        <taxon>Sordariomycetidae</taxon>
        <taxon>Sordariales</taxon>
        <taxon>Lasiosphaeriaceae</taxon>
        <taxon>Bombardia</taxon>
    </lineage>
</organism>
<accession>A0AA40BYM1</accession>
<proteinExistence type="predicted"/>
<name>A0AA40BYM1_9PEZI</name>
<evidence type="ECO:0000313" key="1">
    <source>
        <dbReference type="EMBL" id="KAK0618380.1"/>
    </source>
</evidence>
<comment type="caution">
    <text evidence="1">The sequence shown here is derived from an EMBL/GenBank/DDBJ whole genome shotgun (WGS) entry which is preliminary data.</text>
</comment>
<dbReference type="Proteomes" id="UP001174934">
    <property type="component" value="Unassembled WGS sequence"/>
</dbReference>
<dbReference type="EMBL" id="JAULSR010000005">
    <property type="protein sequence ID" value="KAK0618380.1"/>
    <property type="molecule type" value="Genomic_DNA"/>
</dbReference>
<sequence length="125" mass="13442">MGLLIPHNFASWFQSPIRFDAGRRLAHVCTVHTATRVVHSHCSKTAPLPPLPASPRHAPVSPHPPNQPCNFIHGFLPSIGTLDARNDLTYLAVTAKGGSPTLTEMSLAAHSAQSLFHFVLKPAAI</sequence>
<reference evidence="1" key="1">
    <citation type="submission" date="2023-06" db="EMBL/GenBank/DDBJ databases">
        <title>Genome-scale phylogeny and comparative genomics of the fungal order Sordariales.</title>
        <authorList>
            <consortium name="Lawrence Berkeley National Laboratory"/>
            <person name="Hensen N."/>
            <person name="Bonometti L."/>
            <person name="Westerberg I."/>
            <person name="Brannstrom I.O."/>
            <person name="Guillou S."/>
            <person name="Cros-Aarteil S."/>
            <person name="Calhoun S."/>
            <person name="Haridas S."/>
            <person name="Kuo A."/>
            <person name="Mondo S."/>
            <person name="Pangilinan J."/>
            <person name="Riley R."/>
            <person name="LaButti K."/>
            <person name="Andreopoulos B."/>
            <person name="Lipzen A."/>
            <person name="Chen C."/>
            <person name="Yanf M."/>
            <person name="Daum C."/>
            <person name="Ng V."/>
            <person name="Clum A."/>
            <person name="Steindorff A."/>
            <person name="Ohm R."/>
            <person name="Martin F."/>
            <person name="Silar P."/>
            <person name="Natvig D."/>
            <person name="Lalanne C."/>
            <person name="Gautier V."/>
            <person name="Ament-velasquez S.L."/>
            <person name="Kruys A."/>
            <person name="Hutchinson M.I."/>
            <person name="Powell A.J."/>
            <person name="Barry K."/>
            <person name="Miller A.N."/>
            <person name="Grigoriev I.V."/>
            <person name="Debuchy R."/>
            <person name="Gladieux P."/>
            <person name="Thoren M.H."/>
            <person name="Johannesson H."/>
        </authorList>
    </citation>
    <scope>NUCLEOTIDE SEQUENCE</scope>
    <source>
        <strain evidence="1">SMH3391-2</strain>
    </source>
</reference>
<gene>
    <name evidence="1" type="ORF">B0T17DRAFT_336453</name>
</gene>
<protein>
    <submittedName>
        <fullName evidence="1">Uncharacterized protein</fullName>
    </submittedName>
</protein>
<dbReference type="AlphaFoldDB" id="A0AA40BYM1"/>
<keyword evidence="2" id="KW-1185">Reference proteome</keyword>
<evidence type="ECO:0000313" key="2">
    <source>
        <dbReference type="Proteomes" id="UP001174934"/>
    </source>
</evidence>